<dbReference type="EMBL" id="KB456271">
    <property type="protein sequence ID" value="EMF08422.1"/>
    <property type="molecule type" value="Genomic_DNA"/>
</dbReference>
<dbReference type="eggNOG" id="ENOG502T9Y3">
    <property type="taxonomic scope" value="Eukaryota"/>
</dbReference>
<protein>
    <submittedName>
        <fullName evidence="1">Uncharacterized protein</fullName>
    </submittedName>
</protein>
<sequence length="367" mass="41135">MAKLVLQSIGQLRLVFDASDSQSKLLVYNWEYSTTYLAMEVIQTPIARIGRAHQNHSQNNASFERFVAYVARLHQARSWYYGGIAGASLAHKVVRTLLWDLLAEDTLLFQAAIFVSGTFSNTCGIPKEQLVHMAPALAVMRGSSMRALREAAFTTEQTSYKTAAIALLAGWEKRFGDTESADVHMQAWRALPLPEHALDEEYVLALLDVTFQVFQDSLIEHVAFEDDENETPSSSSSSFLAPPIREASPTLPAGFSGYFHPWPESQSLRALLSQLTQYNFTTPTSVSQIRQLCIEFLAWSPSHSQNLTPVPEYESQFHPLELKILYHIRAACVSISAMYLRLASDYHHVQWIADVEEAHYGLDGSCV</sequence>
<reference evidence="1 2" key="1">
    <citation type="journal article" date="2012" name="PLoS Pathog.">
        <title>Diverse lifestyles and strategies of plant pathogenesis encoded in the genomes of eighteen Dothideomycetes fungi.</title>
        <authorList>
            <person name="Ohm R.A."/>
            <person name="Feau N."/>
            <person name="Henrissat B."/>
            <person name="Schoch C.L."/>
            <person name="Horwitz B.A."/>
            <person name="Barry K.W."/>
            <person name="Condon B.J."/>
            <person name="Copeland A.C."/>
            <person name="Dhillon B."/>
            <person name="Glaser F."/>
            <person name="Hesse C.N."/>
            <person name="Kosti I."/>
            <person name="LaButti K."/>
            <person name="Lindquist E.A."/>
            <person name="Lucas S."/>
            <person name="Salamov A.A."/>
            <person name="Bradshaw R.E."/>
            <person name="Ciuffetti L."/>
            <person name="Hamelin R.C."/>
            <person name="Kema G.H.J."/>
            <person name="Lawrence C."/>
            <person name="Scott J.A."/>
            <person name="Spatafora J.W."/>
            <person name="Turgeon B.G."/>
            <person name="de Wit P.J.G.M."/>
            <person name="Zhong S."/>
            <person name="Goodwin S.B."/>
            <person name="Grigoriev I.V."/>
        </authorList>
    </citation>
    <scope>NUCLEOTIDE SEQUENCE [LARGE SCALE GENOMIC DNA]</scope>
    <source>
        <strain evidence="1 2">SO2202</strain>
    </source>
</reference>
<dbReference type="RefSeq" id="XP_016756543.1">
    <property type="nucleotide sequence ID" value="XM_016901669.1"/>
</dbReference>
<evidence type="ECO:0000313" key="1">
    <source>
        <dbReference type="EMBL" id="EMF08422.1"/>
    </source>
</evidence>
<dbReference type="GeneID" id="27898806"/>
<dbReference type="AlphaFoldDB" id="M3CWC6"/>
<gene>
    <name evidence="1" type="ORF">SEPMUDRAFT_121206</name>
</gene>
<evidence type="ECO:0000313" key="2">
    <source>
        <dbReference type="Proteomes" id="UP000016931"/>
    </source>
</evidence>
<name>M3CWC6_SPHMS</name>
<dbReference type="Proteomes" id="UP000016931">
    <property type="component" value="Unassembled WGS sequence"/>
</dbReference>
<accession>M3CWC6</accession>
<dbReference type="OrthoDB" id="3643633at2759"/>
<proteinExistence type="predicted"/>
<keyword evidence="2" id="KW-1185">Reference proteome</keyword>
<organism evidence="1 2">
    <name type="scientific">Sphaerulina musiva (strain SO2202)</name>
    <name type="common">Poplar stem canker fungus</name>
    <name type="synonym">Septoria musiva</name>
    <dbReference type="NCBI Taxonomy" id="692275"/>
    <lineage>
        <taxon>Eukaryota</taxon>
        <taxon>Fungi</taxon>
        <taxon>Dikarya</taxon>
        <taxon>Ascomycota</taxon>
        <taxon>Pezizomycotina</taxon>
        <taxon>Dothideomycetes</taxon>
        <taxon>Dothideomycetidae</taxon>
        <taxon>Mycosphaerellales</taxon>
        <taxon>Mycosphaerellaceae</taxon>
        <taxon>Sphaerulina</taxon>
    </lineage>
</organism>
<dbReference type="HOGENOM" id="CLU_754726_0_0_1"/>